<feature type="transmembrane region" description="Helical" evidence="1">
    <location>
        <begin position="67"/>
        <end position="89"/>
    </location>
</feature>
<gene>
    <name evidence="3" type="ORF">DFR56_101374</name>
</gene>
<dbReference type="AlphaFoldDB" id="A0A2V3W8L3"/>
<evidence type="ECO:0000313" key="3">
    <source>
        <dbReference type="EMBL" id="PXW90462.1"/>
    </source>
</evidence>
<dbReference type="InterPro" id="IPR039447">
    <property type="entry name" value="UreH-like_TM_dom"/>
</dbReference>
<keyword evidence="1" id="KW-0472">Membrane</keyword>
<comment type="caution">
    <text evidence="3">The sequence shown here is derived from an EMBL/GenBank/DDBJ whole genome shotgun (WGS) entry which is preliminary data.</text>
</comment>
<accession>A0A2V3W8L3</accession>
<dbReference type="PANTHER" id="PTHR31272:SF4">
    <property type="entry name" value="CYTOCHROME C-TYPE BIOGENESIS PROTEIN HI_1454-RELATED"/>
    <property type="match status" value="1"/>
</dbReference>
<keyword evidence="1" id="KW-0812">Transmembrane</keyword>
<feature type="transmembrane region" description="Helical" evidence="1">
    <location>
        <begin position="27"/>
        <end position="46"/>
    </location>
</feature>
<reference evidence="3 4" key="1">
    <citation type="submission" date="2018-05" db="EMBL/GenBank/DDBJ databases">
        <title>Genomic Encyclopedia of Type Strains, Phase IV (KMG-IV): sequencing the most valuable type-strain genomes for metagenomic binning, comparative biology and taxonomic classification.</title>
        <authorList>
            <person name="Goeker M."/>
        </authorList>
    </citation>
    <scope>NUCLEOTIDE SEQUENCE [LARGE SCALE GENOMIC DNA]</scope>
    <source>
        <strain evidence="3 4">DSM 28556</strain>
    </source>
</reference>
<keyword evidence="1" id="KW-1133">Transmembrane helix</keyword>
<sequence>MLYDLFNQISSTLIGPIMDIANGLEHLPFLFAFFLGVVGAVAPCQLTSNVSAITIYGNISLVDKVPWLHVLFFVLGKIVVFSVLGIVIWLLGKEAYSTLSQIMPILRKMIGPLLIIIGLFMIGLFKWKKTWRIFNLPTKVFKDSYMGSFLMGVSFTLAFCPTMFVLFLLTLMPIVLITPYGVVLPAVFGVGTSLPLLIVIFLIWYFGASGAILKRSKKIGAITQKIAGVLLMIIGILDTLTYWL</sequence>
<proteinExistence type="predicted"/>
<dbReference type="InterPro" id="IPR051790">
    <property type="entry name" value="Cytochrome_c-biogenesis_DsbD"/>
</dbReference>
<dbReference type="PANTHER" id="PTHR31272">
    <property type="entry name" value="CYTOCHROME C-TYPE BIOGENESIS PROTEIN HI_1454-RELATED"/>
    <property type="match status" value="1"/>
</dbReference>
<feature type="domain" description="Urease accessory protein UreH-like transmembrane" evidence="2">
    <location>
        <begin position="32"/>
        <end position="237"/>
    </location>
</feature>
<feature type="transmembrane region" description="Helical" evidence="1">
    <location>
        <begin position="148"/>
        <end position="176"/>
    </location>
</feature>
<evidence type="ECO:0000259" key="2">
    <source>
        <dbReference type="Pfam" id="PF13386"/>
    </source>
</evidence>
<dbReference type="Proteomes" id="UP000247978">
    <property type="component" value="Unassembled WGS sequence"/>
</dbReference>
<evidence type="ECO:0000313" key="4">
    <source>
        <dbReference type="Proteomes" id="UP000247978"/>
    </source>
</evidence>
<name>A0A2V3W8L3_9BACI</name>
<keyword evidence="4" id="KW-1185">Reference proteome</keyword>
<evidence type="ECO:0000256" key="1">
    <source>
        <dbReference type="SAM" id="Phobius"/>
    </source>
</evidence>
<dbReference type="EMBL" id="QJJQ01000001">
    <property type="protein sequence ID" value="PXW90462.1"/>
    <property type="molecule type" value="Genomic_DNA"/>
</dbReference>
<feature type="transmembrane region" description="Helical" evidence="1">
    <location>
        <begin position="182"/>
        <end position="206"/>
    </location>
</feature>
<feature type="transmembrane region" description="Helical" evidence="1">
    <location>
        <begin position="109"/>
        <end position="127"/>
    </location>
</feature>
<dbReference type="Pfam" id="PF13386">
    <property type="entry name" value="DsbD_2"/>
    <property type="match status" value="1"/>
</dbReference>
<feature type="transmembrane region" description="Helical" evidence="1">
    <location>
        <begin position="226"/>
        <end position="243"/>
    </location>
</feature>
<protein>
    <submittedName>
        <fullName evidence="3">Cytochrome c biogenesis protein CcdA</fullName>
    </submittedName>
</protein>
<organism evidence="3 4">
    <name type="scientific">Pseudogracilibacillus auburnensis</name>
    <dbReference type="NCBI Taxonomy" id="1494959"/>
    <lineage>
        <taxon>Bacteria</taxon>
        <taxon>Bacillati</taxon>
        <taxon>Bacillota</taxon>
        <taxon>Bacilli</taxon>
        <taxon>Bacillales</taxon>
        <taxon>Bacillaceae</taxon>
        <taxon>Pseudogracilibacillus</taxon>
    </lineage>
</organism>